<dbReference type="STRING" id="543877.AM2010_86"/>
<evidence type="ECO:0008006" key="3">
    <source>
        <dbReference type="Google" id="ProtNLM"/>
    </source>
</evidence>
<keyword evidence="2" id="KW-1185">Reference proteome</keyword>
<dbReference type="KEGG" id="amx:AM2010_86"/>
<evidence type="ECO:0000313" key="2">
    <source>
        <dbReference type="Proteomes" id="UP000037643"/>
    </source>
</evidence>
<dbReference type="SUPFAM" id="SSF140566">
    <property type="entry name" value="FlgN-like"/>
    <property type="match status" value="1"/>
</dbReference>
<dbReference type="PATRIC" id="fig|543877.4.peg.89"/>
<reference evidence="1 2" key="1">
    <citation type="submission" date="2015-06" db="EMBL/GenBank/DDBJ databases">
        <authorList>
            <person name="Kim K.M."/>
        </authorList>
    </citation>
    <scope>NUCLEOTIDE SEQUENCE [LARGE SCALE GENOMIC DNA]</scope>
    <source>
        <strain evidence="1 2">KCTC 22370</strain>
    </source>
</reference>
<evidence type="ECO:0000313" key="1">
    <source>
        <dbReference type="EMBL" id="AKM06178.1"/>
    </source>
</evidence>
<dbReference type="AlphaFoldDB" id="A0A0G3X747"/>
<dbReference type="InterPro" id="IPR036679">
    <property type="entry name" value="FlgN-like_sf"/>
</dbReference>
<dbReference type="OrthoDB" id="7410510at2"/>
<accession>A0A0G3X747</accession>
<dbReference type="EMBL" id="CP011805">
    <property type="protein sequence ID" value="AKM06178.1"/>
    <property type="molecule type" value="Genomic_DNA"/>
</dbReference>
<protein>
    <recommendedName>
        <fullName evidence="3">Flagellar protein FlgN</fullName>
    </recommendedName>
</protein>
<organism evidence="1 2">
    <name type="scientific">Pelagerythrobacter marensis</name>
    <dbReference type="NCBI Taxonomy" id="543877"/>
    <lineage>
        <taxon>Bacteria</taxon>
        <taxon>Pseudomonadati</taxon>
        <taxon>Pseudomonadota</taxon>
        <taxon>Alphaproteobacteria</taxon>
        <taxon>Sphingomonadales</taxon>
        <taxon>Erythrobacteraceae</taxon>
        <taxon>Pelagerythrobacter</taxon>
    </lineage>
</organism>
<gene>
    <name evidence="1" type="ORF">AM2010_86</name>
</gene>
<sequence length="113" mass="12420">MTTERPLRDTLRQMLALLEDERQALAGLDLDSIMRSSDGKLELCEAIERQAEGPLDDECRGLLDAVARLNAVNRKIRNLIAANVEERLGALAGRISLYGSGRPAVSREVPYSA</sequence>
<proteinExistence type="predicted"/>
<dbReference type="RefSeq" id="WP_047805404.1">
    <property type="nucleotide sequence ID" value="NZ_CP011805.1"/>
</dbReference>
<dbReference type="GO" id="GO:0044780">
    <property type="term" value="P:bacterial-type flagellum assembly"/>
    <property type="evidence" value="ECO:0007669"/>
    <property type="project" value="InterPro"/>
</dbReference>
<name>A0A0G3X747_9SPHN</name>
<dbReference type="Proteomes" id="UP000037643">
    <property type="component" value="Chromosome"/>
</dbReference>